<dbReference type="AlphaFoldDB" id="A0A6C0FTF9"/>
<name>A0A6C0FTF9_9BACL</name>
<evidence type="ECO:0000313" key="3">
    <source>
        <dbReference type="EMBL" id="QHT58623.1"/>
    </source>
</evidence>
<dbReference type="PANTHER" id="PTHR33055:SF3">
    <property type="entry name" value="PUTATIVE TRANSPOSASE FOR IS117-RELATED"/>
    <property type="match status" value="1"/>
</dbReference>
<dbReference type="NCBIfam" id="NF033542">
    <property type="entry name" value="transpos_IS110"/>
    <property type="match status" value="1"/>
</dbReference>
<sequence length="427" mass="47759">MKFNASNAINQRIEKITPQHLIVGIDIAKETHVAAAVNLRGIQQGRKLVFSNHADGLERLLRWVQDLQRAYGFTEVIFGAESTGHYFLNVAFALRKRGLTVVLVNPLTTKRNKENRDNKPSKNDAKDAVTIGDVVSRGYYTEWVVHDPVYRQLHALVNEREAMSDALTVIDNQLQTAIDQVFPEFWSVFKHWDGSRARATLRSFPLPADILANTLPELIEGWRTSGLKRAGGTTGIQIASQLLLAAGRSIGVTEAAELGRRIQRLLARYEHLLAQQAEVDVEIAALLERLPPAVLRPLQEVGLSPWFMAVILANTGDLRRYTHGQQLLALAGLNLAERSSGTCKGQVKLAKRGRRQLRKYLYLAVMMLLCNHAGFKRWHTYNIKTLRQKGIHSVLKLVGKLCRILVALAHSGEAFQEQKAAPLRNAT</sequence>
<dbReference type="RefSeq" id="WP_162354698.1">
    <property type="nucleotide sequence ID" value="NZ_CP048209.1"/>
</dbReference>
<feature type="domain" description="Transposase IS116/IS110/IS902 C-terminal" evidence="2">
    <location>
        <begin position="302"/>
        <end position="371"/>
    </location>
</feature>
<reference evidence="3 4" key="1">
    <citation type="submission" date="2020-01" db="EMBL/GenBank/DDBJ databases">
        <title>Paenibacillus sp. nov., isolated from tomato rhizosphere.</title>
        <authorList>
            <person name="Weon H.-Y."/>
            <person name="Lee S.A."/>
        </authorList>
    </citation>
    <scope>NUCLEOTIDE SEQUENCE [LARGE SCALE GENOMIC DNA]</scope>
    <source>
        <strain evidence="3 4">12200R-189</strain>
    </source>
</reference>
<dbReference type="InterPro" id="IPR003346">
    <property type="entry name" value="Transposase_20"/>
</dbReference>
<dbReference type="Pfam" id="PF01548">
    <property type="entry name" value="DEDD_Tnp_IS110"/>
    <property type="match status" value="1"/>
</dbReference>
<accession>A0A6C0FTF9</accession>
<dbReference type="InterPro" id="IPR047650">
    <property type="entry name" value="Transpos_IS110"/>
</dbReference>
<keyword evidence="4" id="KW-1185">Reference proteome</keyword>
<evidence type="ECO:0000259" key="1">
    <source>
        <dbReference type="Pfam" id="PF01548"/>
    </source>
</evidence>
<feature type="domain" description="Transposase IS110-like N-terminal" evidence="1">
    <location>
        <begin position="23"/>
        <end position="183"/>
    </location>
</feature>
<organism evidence="3 4">
    <name type="scientific">Paenibacillus lycopersici</name>
    <dbReference type="NCBI Taxonomy" id="2704462"/>
    <lineage>
        <taxon>Bacteria</taxon>
        <taxon>Bacillati</taxon>
        <taxon>Bacillota</taxon>
        <taxon>Bacilli</taxon>
        <taxon>Bacillales</taxon>
        <taxon>Paenibacillaceae</taxon>
        <taxon>Paenibacillus</taxon>
    </lineage>
</organism>
<dbReference type="Pfam" id="PF02371">
    <property type="entry name" value="Transposase_20"/>
    <property type="match status" value="1"/>
</dbReference>
<dbReference type="PANTHER" id="PTHR33055">
    <property type="entry name" value="TRANSPOSASE FOR INSERTION SEQUENCE ELEMENT IS1111A"/>
    <property type="match status" value="1"/>
</dbReference>
<evidence type="ECO:0000259" key="2">
    <source>
        <dbReference type="Pfam" id="PF02371"/>
    </source>
</evidence>
<dbReference type="GO" id="GO:0004803">
    <property type="term" value="F:transposase activity"/>
    <property type="evidence" value="ECO:0007669"/>
    <property type="project" value="InterPro"/>
</dbReference>
<gene>
    <name evidence="3" type="ORF">GXP70_00585</name>
</gene>
<dbReference type="KEGG" id="plyc:GXP70_00585"/>
<dbReference type="GO" id="GO:0006313">
    <property type="term" value="P:DNA transposition"/>
    <property type="evidence" value="ECO:0007669"/>
    <property type="project" value="InterPro"/>
</dbReference>
<dbReference type="Proteomes" id="UP000476064">
    <property type="component" value="Chromosome"/>
</dbReference>
<dbReference type="GO" id="GO:0003677">
    <property type="term" value="F:DNA binding"/>
    <property type="evidence" value="ECO:0007669"/>
    <property type="project" value="InterPro"/>
</dbReference>
<protein>
    <submittedName>
        <fullName evidence="3">IS110 family transposase</fullName>
    </submittedName>
</protein>
<proteinExistence type="predicted"/>
<dbReference type="InterPro" id="IPR002525">
    <property type="entry name" value="Transp_IS110-like_N"/>
</dbReference>
<dbReference type="EMBL" id="CP048209">
    <property type="protein sequence ID" value="QHT58623.1"/>
    <property type="molecule type" value="Genomic_DNA"/>
</dbReference>
<evidence type="ECO:0000313" key="4">
    <source>
        <dbReference type="Proteomes" id="UP000476064"/>
    </source>
</evidence>